<evidence type="ECO:0000313" key="9">
    <source>
        <dbReference type="EMBL" id="SEP06353.1"/>
    </source>
</evidence>
<evidence type="ECO:0000256" key="2">
    <source>
        <dbReference type="ARBA" id="ARBA00022448"/>
    </source>
</evidence>
<evidence type="ECO:0000313" key="10">
    <source>
        <dbReference type="Proteomes" id="UP000199126"/>
    </source>
</evidence>
<evidence type="ECO:0000256" key="3">
    <source>
        <dbReference type="ARBA" id="ARBA00022475"/>
    </source>
</evidence>
<organism evidence="9 10">
    <name type="scientific">Halogranum amylolyticum</name>
    <dbReference type="NCBI Taxonomy" id="660520"/>
    <lineage>
        <taxon>Archaea</taxon>
        <taxon>Methanobacteriati</taxon>
        <taxon>Methanobacteriota</taxon>
        <taxon>Stenosarchaea group</taxon>
        <taxon>Halobacteria</taxon>
        <taxon>Halobacteriales</taxon>
        <taxon>Haloferacaceae</taxon>
    </lineage>
</organism>
<accession>A0A1H8UTM5</accession>
<keyword evidence="5 7" id="KW-1133">Transmembrane helix</keyword>
<feature type="domain" description="Major facilitator superfamily (MFS) profile" evidence="8">
    <location>
        <begin position="56"/>
        <end position="429"/>
    </location>
</feature>
<feature type="transmembrane region" description="Helical" evidence="7">
    <location>
        <begin position="211"/>
        <end position="228"/>
    </location>
</feature>
<gene>
    <name evidence="9" type="ORF">SAMN04487948_112101</name>
</gene>
<keyword evidence="3" id="KW-1003">Cell membrane</keyword>
<feature type="transmembrane region" description="Helical" evidence="7">
    <location>
        <begin position="407"/>
        <end position="427"/>
    </location>
</feature>
<dbReference type="InterPro" id="IPR036259">
    <property type="entry name" value="MFS_trans_sf"/>
</dbReference>
<evidence type="ECO:0000256" key="4">
    <source>
        <dbReference type="ARBA" id="ARBA00022692"/>
    </source>
</evidence>
<feature type="transmembrane region" description="Helical" evidence="7">
    <location>
        <begin position="286"/>
        <end position="305"/>
    </location>
</feature>
<keyword evidence="4 7" id="KW-0812">Transmembrane</keyword>
<dbReference type="PANTHER" id="PTHR23517">
    <property type="entry name" value="RESISTANCE PROTEIN MDTM, PUTATIVE-RELATED-RELATED"/>
    <property type="match status" value="1"/>
</dbReference>
<evidence type="ECO:0000256" key="5">
    <source>
        <dbReference type="ARBA" id="ARBA00022989"/>
    </source>
</evidence>
<keyword evidence="6 7" id="KW-0472">Membrane</keyword>
<proteinExistence type="predicted"/>
<feature type="transmembrane region" description="Helical" evidence="7">
    <location>
        <begin position="326"/>
        <end position="354"/>
    </location>
</feature>
<dbReference type="Gene3D" id="1.20.1250.20">
    <property type="entry name" value="MFS general substrate transporter like domains"/>
    <property type="match status" value="2"/>
</dbReference>
<feature type="transmembrane region" description="Helical" evidence="7">
    <location>
        <begin position="117"/>
        <end position="140"/>
    </location>
</feature>
<protein>
    <submittedName>
        <fullName evidence="9">Predicted arabinose efflux permease, MFS family</fullName>
    </submittedName>
</protein>
<dbReference type="GO" id="GO:0005886">
    <property type="term" value="C:plasma membrane"/>
    <property type="evidence" value="ECO:0007669"/>
    <property type="project" value="UniProtKB-SubCell"/>
</dbReference>
<dbReference type="EMBL" id="FODV01000012">
    <property type="protein sequence ID" value="SEP06353.1"/>
    <property type="molecule type" value="Genomic_DNA"/>
</dbReference>
<dbReference type="InterPro" id="IPR020846">
    <property type="entry name" value="MFS_dom"/>
</dbReference>
<comment type="subcellular location">
    <subcellularLocation>
        <location evidence="1">Cell membrane</location>
        <topology evidence="1">Multi-pass membrane protein</topology>
    </subcellularLocation>
</comment>
<dbReference type="Pfam" id="PF07690">
    <property type="entry name" value="MFS_1"/>
    <property type="match status" value="1"/>
</dbReference>
<dbReference type="Proteomes" id="UP000199126">
    <property type="component" value="Unassembled WGS sequence"/>
</dbReference>
<dbReference type="InterPro" id="IPR011701">
    <property type="entry name" value="MFS"/>
</dbReference>
<dbReference type="SUPFAM" id="SSF103473">
    <property type="entry name" value="MFS general substrate transporter"/>
    <property type="match status" value="1"/>
</dbReference>
<evidence type="ECO:0000259" key="8">
    <source>
        <dbReference type="PROSITE" id="PS50850"/>
    </source>
</evidence>
<feature type="transmembrane region" description="Helical" evidence="7">
    <location>
        <begin position="146"/>
        <end position="168"/>
    </location>
</feature>
<dbReference type="AlphaFoldDB" id="A0A1H8UTM5"/>
<dbReference type="GO" id="GO:0022857">
    <property type="term" value="F:transmembrane transporter activity"/>
    <property type="evidence" value="ECO:0007669"/>
    <property type="project" value="InterPro"/>
</dbReference>
<dbReference type="InterPro" id="IPR050171">
    <property type="entry name" value="MFS_Transporters"/>
</dbReference>
<evidence type="ECO:0000256" key="7">
    <source>
        <dbReference type="SAM" id="Phobius"/>
    </source>
</evidence>
<sequence length="429" mass="45039">MRWVFTIASCLSSYVDRLRRDLVRDRNPLILPLRRETVTRVSATSERLFAGYPGRMLATLSLSWGVLQLGRNLLSPLLPTIIADLGITDATAGVALAVFQGVYALTQYPGGEFSDRWTRATLIVPGLVVLVLGFATFGLVGGLAGFLVAAAVTGLGKGLFAIPSRALLSDLYVERRGRALGLYAAGTDFGGLLASGVAILTLTYATWRTPFVPVALVLAGLAVLFAHWSTEGYAVGTPSLDVGGTVGRLVATPAQRRTLVAFALFYFMVGGFVNFFPTFLIETKGFSHRLASAAFAIVFAVGIAVKPVAGSVSDRFGRESIAVSGLLVAAVSLGVLAVTDVRLLVYGSILVLALGYKMEFPLADTIVLDNAPDGDMGADLGAARALFLGANALGPAYVGIVATYADYVAAFAGLAACLLVAAGLLYWER</sequence>
<dbReference type="PROSITE" id="PS50850">
    <property type="entry name" value="MFS"/>
    <property type="match status" value="1"/>
</dbReference>
<evidence type="ECO:0000256" key="1">
    <source>
        <dbReference type="ARBA" id="ARBA00004651"/>
    </source>
</evidence>
<feature type="transmembrane region" description="Helical" evidence="7">
    <location>
        <begin position="258"/>
        <end position="280"/>
    </location>
</feature>
<reference evidence="10" key="1">
    <citation type="submission" date="2016-10" db="EMBL/GenBank/DDBJ databases">
        <authorList>
            <person name="Varghese N."/>
            <person name="Submissions S."/>
        </authorList>
    </citation>
    <scope>NUCLEOTIDE SEQUENCE [LARGE SCALE GENOMIC DNA]</scope>
    <source>
        <strain evidence="10">CGMCC 1.10121</strain>
    </source>
</reference>
<feature type="transmembrane region" description="Helical" evidence="7">
    <location>
        <begin position="81"/>
        <end position="105"/>
    </location>
</feature>
<keyword evidence="2" id="KW-0813">Transport</keyword>
<feature type="transmembrane region" description="Helical" evidence="7">
    <location>
        <begin position="180"/>
        <end position="205"/>
    </location>
</feature>
<evidence type="ECO:0000256" key="6">
    <source>
        <dbReference type="ARBA" id="ARBA00023136"/>
    </source>
</evidence>
<keyword evidence="10" id="KW-1185">Reference proteome</keyword>
<dbReference type="PANTHER" id="PTHR23517:SF3">
    <property type="entry name" value="INTEGRAL MEMBRANE TRANSPORT PROTEIN"/>
    <property type="match status" value="1"/>
</dbReference>
<name>A0A1H8UTM5_9EURY</name>